<accession>A0A0F9NPG5</accession>
<reference evidence="1" key="1">
    <citation type="journal article" date="2015" name="Nature">
        <title>Complex archaea that bridge the gap between prokaryotes and eukaryotes.</title>
        <authorList>
            <person name="Spang A."/>
            <person name="Saw J.H."/>
            <person name="Jorgensen S.L."/>
            <person name="Zaremba-Niedzwiedzka K."/>
            <person name="Martijn J."/>
            <person name="Lind A.E."/>
            <person name="van Eijk R."/>
            <person name="Schleper C."/>
            <person name="Guy L."/>
            <person name="Ettema T.J."/>
        </authorList>
    </citation>
    <scope>NUCLEOTIDE SEQUENCE</scope>
</reference>
<dbReference type="EMBL" id="LAZR01003154">
    <property type="protein sequence ID" value="KKN21360.1"/>
    <property type="molecule type" value="Genomic_DNA"/>
</dbReference>
<sequence length="307" mass="33446">MAFEIGGGQVAEWGGPVTIHSIGNFRQANPLLTIMYYGDEDAGVADHELATLYCFWTPTTDIPTAEWVTYRLSRDQNTTWTNEAGADAAVSWIDETSSGFEVQQSGSVYAFNSEDYVSDLARSYIGIVYVIHTMPPTLRHAALGFDDPDEDLACGFFVQFQETTDLLGEFIVRHDSPSDVGAPDLLAGFDVGLATNEELKGEFVVLNADAVDFKGGFDAAALNEELPAKFIVRQPANEELKGGFVVGQGSQNLKGGFTVNQVEDLKAIFVVRHPDSEDLLAGFMIETDEYLSKGLNVSVYRDLGVIS</sequence>
<gene>
    <name evidence="1" type="ORF">LCGC14_0926110</name>
</gene>
<proteinExistence type="predicted"/>
<organism evidence="1">
    <name type="scientific">marine sediment metagenome</name>
    <dbReference type="NCBI Taxonomy" id="412755"/>
    <lineage>
        <taxon>unclassified sequences</taxon>
        <taxon>metagenomes</taxon>
        <taxon>ecological metagenomes</taxon>
    </lineage>
</organism>
<comment type="caution">
    <text evidence="1">The sequence shown here is derived from an EMBL/GenBank/DDBJ whole genome shotgun (WGS) entry which is preliminary data.</text>
</comment>
<evidence type="ECO:0000313" key="1">
    <source>
        <dbReference type="EMBL" id="KKN21360.1"/>
    </source>
</evidence>
<protein>
    <submittedName>
        <fullName evidence="1">Uncharacterized protein</fullName>
    </submittedName>
</protein>
<dbReference type="AlphaFoldDB" id="A0A0F9NPG5"/>
<name>A0A0F9NPG5_9ZZZZ</name>